<organism evidence="2 3">
    <name type="scientific">Marinobacter alkaliphilus</name>
    <dbReference type="NCBI Taxonomy" id="254719"/>
    <lineage>
        <taxon>Bacteria</taxon>
        <taxon>Pseudomonadati</taxon>
        <taxon>Pseudomonadota</taxon>
        <taxon>Gammaproteobacteria</taxon>
        <taxon>Pseudomonadales</taxon>
        <taxon>Marinobacteraceae</taxon>
        <taxon>Marinobacter</taxon>
    </lineage>
</organism>
<dbReference type="EMBL" id="CP152382">
    <property type="protein sequence ID" value="XAF56287.1"/>
    <property type="molecule type" value="Genomic_DNA"/>
</dbReference>
<proteinExistence type="predicted"/>
<evidence type="ECO:0000256" key="1">
    <source>
        <dbReference type="SAM" id="MobiDB-lite"/>
    </source>
</evidence>
<feature type="region of interest" description="Disordered" evidence="1">
    <location>
        <begin position="165"/>
        <end position="209"/>
    </location>
</feature>
<evidence type="ECO:0008006" key="4">
    <source>
        <dbReference type="Google" id="ProtNLM"/>
    </source>
</evidence>
<feature type="compositionally biased region" description="Basic and acidic residues" evidence="1">
    <location>
        <begin position="188"/>
        <end position="201"/>
    </location>
</feature>
<keyword evidence="3" id="KW-1185">Reference proteome</keyword>
<geneLocation type="plasmid" evidence="2 3">
    <name>unnamed2</name>
</geneLocation>
<accession>A0ABZ3E9A1</accession>
<evidence type="ECO:0000313" key="3">
    <source>
        <dbReference type="Proteomes" id="UP001445268"/>
    </source>
</evidence>
<name>A0ABZ3E9A1_9GAMM</name>
<dbReference type="RefSeq" id="WP_342632834.1">
    <property type="nucleotide sequence ID" value="NZ_CP152382.1"/>
</dbReference>
<keyword evidence="2" id="KW-0614">Plasmid</keyword>
<feature type="compositionally biased region" description="Basic and acidic residues" evidence="1">
    <location>
        <begin position="171"/>
        <end position="181"/>
    </location>
</feature>
<dbReference type="Proteomes" id="UP001445268">
    <property type="component" value="Plasmid unnamed2"/>
</dbReference>
<gene>
    <name evidence="2" type="ORF">AAGT77_20410</name>
</gene>
<protein>
    <recommendedName>
        <fullName evidence="4">DUF1845 domain-containing protein</fullName>
    </recommendedName>
</protein>
<sequence length="209" mass="23490">MSQNQTNISRPALVQAVTLDTPCAQKVFNRTYEEVLRNLYSLSIVARIVSADSDTAEELNVSIKEKFEGMNELMDREMARLQKIRDDNGITGVPKYSDPLTEEVSYSSPMGGKFLQLILKLDQIAKLLDCLWLAEEFDDKQKLRGEYDWQRRLIKLANQVRDTYNRSRSLHKADNGGESKEASASSDEAPKDSPDAEEKSQAEPVAATG</sequence>
<evidence type="ECO:0000313" key="2">
    <source>
        <dbReference type="EMBL" id="XAF56287.1"/>
    </source>
</evidence>
<reference evidence="2 3" key="1">
    <citation type="submission" date="2024-04" db="EMBL/GenBank/DDBJ databases">
        <title>Marinobacter sp. SBY-1.</title>
        <authorList>
            <person name="Pan C."/>
        </authorList>
    </citation>
    <scope>NUCLEOTIDE SEQUENCE [LARGE SCALE GENOMIC DNA]</scope>
    <source>
        <strain evidence="2 3">SBY-1</strain>
        <plasmid evidence="2 3">unnamed2</plasmid>
    </source>
</reference>